<evidence type="ECO:0000256" key="1">
    <source>
        <dbReference type="ARBA" id="ARBA00009156"/>
    </source>
</evidence>
<dbReference type="PANTHER" id="PTHR43095">
    <property type="entry name" value="SUGAR KINASE"/>
    <property type="match status" value="1"/>
</dbReference>
<dbReference type="InterPro" id="IPR043129">
    <property type="entry name" value="ATPase_NBD"/>
</dbReference>
<evidence type="ECO:0000259" key="6">
    <source>
        <dbReference type="Pfam" id="PF02782"/>
    </source>
</evidence>
<sequence>MKRLLGIDVGTTAMKAGLYDDKLNEIASCSAEYGLITEGGRVECDPETYVKMLTDCIGRVAGGQQIDAISVDTQCETLILTDGTGKPLGNAIVWLDNRAGEEAVEIETHFGAEEIYRHTGQPQTAAAWPACKLLWLKKHIPGVFSRARKIFLLGDWLTYRLTGNFVTEGTLQSSSLYFDIAEHDWWDGMLDYIGVSRDMLPAILHTGDIAGYYRGIPVVAGAMDQIAGAVGAGAVREGIVTEMTGTTLAVFSACGSIPGYDQSGIVPCHLNHDGKYCRLMWTSAAGLALKWFRDGFMKELSFAGIDRIAKDIPPGSDGVCFVPHLCGSTMPVYDPSATAAFCGVRLCHNSAHFARAVMESVAFMLDECLDCLGNVGEIRSTGGGAKSSLWNQIKADVTGRTVAVLKAQETATRGSAIFAGVGIGVFPSVAAAGALVAPAERYIPSGTDYSGAKARYKEYCRRVNPKGTAADVR</sequence>
<dbReference type="InterPro" id="IPR018485">
    <property type="entry name" value="FGGY_C"/>
</dbReference>
<dbReference type="InterPro" id="IPR000577">
    <property type="entry name" value="Carb_kinase_FGGY"/>
</dbReference>
<reference evidence="7 8" key="1">
    <citation type="submission" date="2022-03" db="EMBL/GenBank/DDBJ databases">
        <title>Metagenome-assembled genomes from swine fecal metagenomes.</title>
        <authorList>
            <person name="Holman D.B."/>
            <person name="Kommadath A."/>
        </authorList>
    </citation>
    <scope>NUCLEOTIDE SEQUENCE [LARGE SCALE GENOMIC DNA]</scope>
    <source>
        <strain evidence="7">SUG147</strain>
    </source>
</reference>
<dbReference type="Gene3D" id="3.30.420.40">
    <property type="match status" value="2"/>
</dbReference>
<keyword evidence="2 4" id="KW-0808">Transferase</keyword>
<protein>
    <submittedName>
        <fullName evidence="7">FGGY family carbohydrate kinase</fullName>
    </submittedName>
</protein>
<dbReference type="Pfam" id="PF02782">
    <property type="entry name" value="FGGY_C"/>
    <property type="match status" value="1"/>
</dbReference>
<dbReference type="InterPro" id="IPR050406">
    <property type="entry name" value="FGGY_Carb_Kinase"/>
</dbReference>
<gene>
    <name evidence="7" type="ORF">MR241_05580</name>
</gene>
<evidence type="ECO:0000256" key="4">
    <source>
        <dbReference type="RuleBase" id="RU003733"/>
    </source>
</evidence>
<proteinExistence type="inferred from homology"/>
<accession>A0AAE3K098</accession>
<evidence type="ECO:0000259" key="5">
    <source>
        <dbReference type="Pfam" id="PF00370"/>
    </source>
</evidence>
<dbReference type="GO" id="GO:0016301">
    <property type="term" value="F:kinase activity"/>
    <property type="evidence" value="ECO:0007669"/>
    <property type="project" value="UniProtKB-KW"/>
</dbReference>
<evidence type="ECO:0000256" key="3">
    <source>
        <dbReference type="ARBA" id="ARBA00022777"/>
    </source>
</evidence>
<dbReference type="EMBL" id="JALEMU010000088">
    <property type="protein sequence ID" value="MCI5755747.1"/>
    <property type="molecule type" value="Genomic_DNA"/>
</dbReference>
<dbReference type="Pfam" id="PF00370">
    <property type="entry name" value="FGGY_N"/>
    <property type="match status" value="1"/>
</dbReference>
<dbReference type="PIRSF" id="PIRSF000538">
    <property type="entry name" value="GlpK"/>
    <property type="match status" value="1"/>
</dbReference>
<dbReference type="GO" id="GO:0005975">
    <property type="term" value="P:carbohydrate metabolic process"/>
    <property type="evidence" value="ECO:0007669"/>
    <property type="project" value="InterPro"/>
</dbReference>
<dbReference type="PANTHER" id="PTHR43095:SF3">
    <property type="entry name" value="L-XYLULOSE_3-KETO-L-GULONATE KINASE"/>
    <property type="match status" value="1"/>
</dbReference>
<organism evidence="7 8">
    <name type="scientific">Candidatus Colimorpha enterica</name>
    <dbReference type="NCBI Taxonomy" id="3083063"/>
    <lineage>
        <taxon>Bacteria</taxon>
        <taxon>Pseudomonadati</taxon>
        <taxon>Bacteroidota</taxon>
        <taxon>Bacteroidia</taxon>
        <taxon>Bacteroidales</taxon>
        <taxon>Candidatus Colimorpha</taxon>
    </lineage>
</organism>
<name>A0AAE3K098_9BACT</name>
<dbReference type="PROSITE" id="PS00445">
    <property type="entry name" value="FGGY_KINASES_2"/>
    <property type="match status" value="1"/>
</dbReference>
<comment type="caution">
    <text evidence="7">The sequence shown here is derived from an EMBL/GenBank/DDBJ whole genome shotgun (WGS) entry which is preliminary data.</text>
</comment>
<evidence type="ECO:0000313" key="8">
    <source>
        <dbReference type="Proteomes" id="UP001139365"/>
    </source>
</evidence>
<dbReference type="AlphaFoldDB" id="A0AAE3K098"/>
<dbReference type="GO" id="GO:0016773">
    <property type="term" value="F:phosphotransferase activity, alcohol group as acceptor"/>
    <property type="evidence" value="ECO:0007669"/>
    <property type="project" value="InterPro"/>
</dbReference>
<keyword evidence="3 4" id="KW-0418">Kinase</keyword>
<dbReference type="CDD" id="cd07773">
    <property type="entry name" value="ASKHA_NBD_FGGY_FK"/>
    <property type="match status" value="1"/>
</dbReference>
<evidence type="ECO:0000313" key="7">
    <source>
        <dbReference type="EMBL" id="MCI5755747.1"/>
    </source>
</evidence>
<dbReference type="Proteomes" id="UP001139365">
    <property type="component" value="Unassembled WGS sequence"/>
</dbReference>
<dbReference type="InterPro" id="IPR018484">
    <property type="entry name" value="FGGY_N"/>
</dbReference>
<feature type="domain" description="Carbohydrate kinase FGGY N-terminal" evidence="5">
    <location>
        <begin position="5"/>
        <end position="231"/>
    </location>
</feature>
<evidence type="ECO:0000256" key="2">
    <source>
        <dbReference type="ARBA" id="ARBA00022679"/>
    </source>
</evidence>
<dbReference type="SUPFAM" id="SSF53067">
    <property type="entry name" value="Actin-like ATPase domain"/>
    <property type="match status" value="2"/>
</dbReference>
<dbReference type="InterPro" id="IPR018483">
    <property type="entry name" value="Carb_kinase_FGGY_CS"/>
</dbReference>
<feature type="domain" description="Carbohydrate kinase FGGY C-terminal" evidence="6">
    <location>
        <begin position="283"/>
        <end position="421"/>
    </location>
</feature>
<comment type="similarity">
    <text evidence="1 4">Belongs to the FGGY kinase family.</text>
</comment>